<sequence length="251" mass="28731">MNQHNYCQTIPTSDPLASYNSAINERPSNKASSSGRKKRSVGEHTKYWRPGRTLRILVFEYNEHSFEAIKNGANKWQPYVNLNFEFIEMDEQDIFKSDELLGDIRVAFYPRLGGGGSSAIGTDSLTGDPQAPSMSFFQTDFSSPDFESMVIHEFGHALGLHHEHQHPDAKIPWDRKKAYFHFAAAANLSREQVDANVFPLERTPNRTYTPYDRYSVMHYQVHNELTVGDWHQPLNRHISEGDIAAIRAIYP</sequence>
<dbReference type="Pfam" id="PF01400">
    <property type="entry name" value="Astacin"/>
    <property type="match status" value="1"/>
</dbReference>
<dbReference type="OrthoDB" id="3669864at2"/>
<reference evidence="3 4" key="1">
    <citation type="journal article" date="2011" name="J. Bacteriol.">
        <title>Draft genome sequence of the polycyclic aromatic hydrocarbon-degrading, genetically engineered bioluminescent bioreporter Pseudomonas fluorescens HK44.</title>
        <authorList>
            <person name="Chauhan A."/>
            <person name="Layton A.C."/>
            <person name="Williams D.E."/>
            <person name="Smartt A.E."/>
            <person name="Ripp S."/>
            <person name="Karpinets T.V."/>
            <person name="Brown S.D."/>
            <person name="Sayler G.S."/>
        </authorList>
    </citation>
    <scope>NUCLEOTIDE SEQUENCE [LARGE SCALE GENOMIC DNA]</scope>
    <source>
        <strain evidence="3 4">HK44</strain>
    </source>
</reference>
<gene>
    <name evidence="3" type="ORF">HK44_028015</name>
</gene>
<protein>
    <submittedName>
        <fullName evidence="3">Peptidase M12</fullName>
    </submittedName>
</protein>
<evidence type="ECO:0000313" key="4">
    <source>
        <dbReference type="Proteomes" id="UP000022611"/>
    </source>
</evidence>
<comment type="caution">
    <text evidence="3">The sequence shown here is derived from an EMBL/GenBank/DDBJ whole genome shotgun (WGS) entry which is preliminary data.</text>
</comment>
<dbReference type="RefSeq" id="WP_024264820.1">
    <property type="nucleotide sequence ID" value="NZ_AFOY02000009.1"/>
</dbReference>
<name>A0A010TBZ3_PSEFL</name>
<dbReference type="Proteomes" id="UP000022611">
    <property type="component" value="Unassembled WGS sequence"/>
</dbReference>
<dbReference type="InterPro" id="IPR024079">
    <property type="entry name" value="MetalloPept_cat_dom_sf"/>
</dbReference>
<dbReference type="eggNOG" id="COG0666">
    <property type="taxonomic scope" value="Bacteria"/>
</dbReference>
<dbReference type="HOGENOM" id="CLU_073571_0_1_6"/>
<evidence type="ECO:0000259" key="2">
    <source>
        <dbReference type="Pfam" id="PF01400"/>
    </source>
</evidence>
<evidence type="ECO:0000313" key="3">
    <source>
        <dbReference type="EMBL" id="EXF94777.1"/>
    </source>
</evidence>
<dbReference type="PATRIC" id="fig|1042209.11.peg.2177"/>
<dbReference type="Gene3D" id="3.40.390.10">
    <property type="entry name" value="Collagenase (Catalytic Domain)"/>
    <property type="match status" value="1"/>
</dbReference>
<feature type="region of interest" description="Disordered" evidence="1">
    <location>
        <begin position="17"/>
        <end position="44"/>
    </location>
</feature>
<evidence type="ECO:0000256" key="1">
    <source>
        <dbReference type="SAM" id="MobiDB-lite"/>
    </source>
</evidence>
<dbReference type="GO" id="GO:0006508">
    <property type="term" value="P:proteolysis"/>
    <property type="evidence" value="ECO:0007669"/>
    <property type="project" value="InterPro"/>
</dbReference>
<dbReference type="EMBL" id="AFOY02000009">
    <property type="protein sequence ID" value="EXF94777.1"/>
    <property type="molecule type" value="Genomic_DNA"/>
</dbReference>
<dbReference type="InterPro" id="IPR001506">
    <property type="entry name" value="Peptidase_M12A"/>
</dbReference>
<accession>A0A010TBZ3</accession>
<proteinExistence type="predicted"/>
<dbReference type="GO" id="GO:0004222">
    <property type="term" value="F:metalloendopeptidase activity"/>
    <property type="evidence" value="ECO:0007669"/>
    <property type="project" value="InterPro"/>
</dbReference>
<feature type="domain" description="Peptidase M12A" evidence="2">
    <location>
        <begin position="148"/>
        <end position="221"/>
    </location>
</feature>
<dbReference type="SUPFAM" id="SSF55486">
    <property type="entry name" value="Metalloproteases ('zincins'), catalytic domain"/>
    <property type="match status" value="1"/>
</dbReference>
<organism evidence="3 4">
    <name type="scientific">Pseudomonas fluorescens HK44</name>
    <dbReference type="NCBI Taxonomy" id="1042209"/>
    <lineage>
        <taxon>Bacteria</taxon>
        <taxon>Pseudomonadati</taxon>
        <taxon>Pseudomonadota</taxon>
        <taxon>Gammaproteobacteria</taxon>
        <taxon>Pseudomonadales</taxon>
        <taxon>Pseudomonadaceae</taxon>
        <taxon>Pseudomonas</taxon>
    </lineage>
</organism>
<dbReference type="AlphaFoldDB" id="A0A010TBZ3"/>